<dbReference type="EMBL" id="JAADJF010000504">
    <property type="protein sequence ID" value="KAF4415906.1"/>
    <property type="molecule type" value="Genomic_DNA"/>
</dbReference>
<name>A0A8H4JCQ6_9HYPO</name>
<comment type="caution">
    <text evidence="2">The sequence shown here is derived from an EMBL/GenBank/DDBJ whole genome shotgun (WGS) entry which is preliminary data.</text>
</comment>
<accession>A0A8H4JCQ6</accession>
<proteinExistence type="predicted"/>
<organism evidence="2 3">
    <name type="scientific">Fusarium acutatum</name>
    <dbReference type="NCBI Taxonomy" id="78861"/>
    <lineage>
        <taxon>Eukaryota</taxon>
        <taxon>Fungi</taxon>
        <taxon>Dikarya</taxon>
        <taxon>Ascomycota</taxon>
        <taxon>Pezizomycotina</taxon>
        <taxon>Sordariomycetes</taxon>
        <taxon>Hypocreomycetidae</taxon>
        <taxon>Hypocreales</taxon>
        <taxon>Nectriaceae</taxon>
        <taxon>Fusarium</taxon>
        <taxon>Fusarium fujikuroi species complex</taxon>
    </lineage>
</organism>
<feature type="domain" description="DUF8212" evidence="1">
    <location>
        <begin position="36"/>
        <end position="91"/>
    </location>
</feature>
<gene>
    <name evidence="2" type="ORF">FACUT_12995</name>
</gene>
<evidence type="ECO:0000313" key="2">
    <source>
        <dbReference type="EMBL" id="KAF4415906.1"/>
    </source>
</evidence>
<dbReference type="PANTHER" id="PTHR10622:SF10">
    <property type="entry name" value="HET DOMAIN-CONTAINING PROTEIN"/>
    <property type="match status" value="1"/>
</dbReference>
<keyword evidence="3" id="KW-1185">Reference proteome</keyword>
<dbReference type="Pfam" id="PF26640">
    <property type="entry name" value="DUF8212"/>
    <property type="match status" value="1"/>
</dbReference>
<dbReference type="AlphaFoldDB" id="A0A8H4JCQ6"/>
<protein>
    <submittedName>
        <fullName evidence="2">Vegetative incompatibility HET-E-1</fullName>
    </submittedName>
</protein>
<sequence length="370" mass="41345">MSWLSRRETTRIEDMAYCMLGIFGIHMPLLYGEGPRAFLRLQEEILKTSDDHSLFCWSWAMGENQGSLLAPRPHSFLEASRYQRHMLAVKPSPYAIANSGLSIRLPLIQCWSSYIAILNVRLGGESNVGIAVQKEPITDVFTRASYPDVPIPLAPGLGYKGFPLTDMFTPGQHADSESTRPPSLTTKMQCKTGALLSFGSLGRQSDRNKFSTIQTFPPNRFSRDNSILVICPMEHRQEPGPNWLRRMTQTSGGFAGATIVEFTMTQEGTEMIVFAVTTTKRDSYLIPRWHYCELGCFLSKSEISSLRMGNPLSQEAFQTFEKILNNPDYATDIHDDGPEGLISVQQAACGFTTTNSSMLMHFNLCKNSNA</sequence>
<evidence type="ECO:0000259" key="1">
    <source>
        <dbReference type="Pfam" id="PF26640"/>
    </source>
</evidence>
<dbReference type="Proteomes" id="UP000536711">
    <property type="component" value="Unassembled WGS sequence"/>
</dbReference>
<reference evidence="2 3" key="1">
    <citation type="submission" date="2020-01" db="EMBL/GenBank/DDBJ databases">
        <title>Identification and distribution of gene clusters putatively required for synthesis of sphingolipid metabolism inhibitors in phylogenetically diverse species of the filamentous fungus Fusarium.</title>
        <authorList>
            <person name="Kim H.-S."/>
            <person name="Busman M."/>
            <person name="Brown D.W."/>
            <person name="Divon H."/>
            <person name="Uhlig S."/>
            <person name="Proctor R.H."/>
        </authorList>
    </citation>
    <scope>NUCLEOTIDE SEQUENCE [LARGE SCALE GENOMIC DNA]</scope>
    <source>
        <strain evidence="2 3">NRRL 13308</strain>
    </source>
</reference>
<dbReference type="InterPro" id="IPR058525">
    <property type="entry name" value="DUF8212"/>
</dbReference>
<evidence type="ECO:0000313" key="3">
    <source>
        <dbReference type="Proteomes" id="UP000536711"/>
    </source>
</evidence>
<dbReference type="PANTHER" id="PTHR10622">
    <property type="entry name" value="HET DOMAIN-CONTAINING PROTEIN"/>
    <property type="match status" value="1"/>
</dbReference>
<dbReference type="OrthoDB" id="20872at2759"/>